<sequence length="330" mass="37131">MDDHQKIQEWAAHVEASNRAVTTADFYLRNAAQFLQYFSETPPRHSRLSAVQVVAMRRTLKKVLADLRKKVVLRQDPTTPNRNRFYGYLVAFVVALYGHRPGVLVMTTMNECSVCGRVYTAMSYHLVTRHLVINTEERAILLNLASGRTPIRSDPCPAVGCAYHSSQLDKHLKGHSELTPAQRARLLKSAKERKSLRLLADLRATNPSVPMATALDLAQEEGQVGEAPQPQQEAPGEEEDVGEETWALSQEVRSVRAKVATLTRALASARRWGRLQSLHLRRATGPPSLPPLMAGQGRRKALGLRRQQQRRSQQRRRSQLFRGRATIIIN</sequence>
<evidence type="ECO:0000313" key="2">
    <source>
        <dbReference type="EMBL" id="KAG5264197.1"/>
    </source>
</evidence>
<organism evidence="2 3">
    <name type="scientific">Alosa alosa</name>
    <name type="common">allis shad</name>
    <dbReference type="NCBI Taxonomy" id="278164"/>
    <lineage>
        <taxon>Eukaryota</taxon>
        <taxon>Metazoa</taxon>
        <taxon>Chordata</taxon>
        <taxon>Craniata</taxon>
        <taxon>Vertebrata</taxon>
        <taxon>Euteleostomi</taxon>
        <taxon>Actinopterygii</taxon>
        <taxon>Neopterygii</taxon>
        <taxon>Teleostei</taxon>
        <taxon>Clupei</taxon>
        <taxon>Clupeiformes</taxon>
        <taxon>Clupeoidei</taxon>
        <taxon>Clupeidae</taxon>
        <taxon>Alosa</taxon>
    </lineage>
</organism>
<proteinExistence type="predicted"/>
<dbReference type="Proteomes" id="UP000823561">
    <property type="component" value="Chromosome 21"/>
</dbReference>
<name>A0AAV6FR51_9TELE</name>
<comment type="caution">
    <text evidence="2">The sequence shown here is derived from an EMBL/GenBank/DDBJ whole genome shotgun (WGS) entry which is preliminary data.</text>
</comment>
<gene>
    <name evidence="2" type="ORF">AALO_G00273240</name>
</gene>
<keyword evidence="3" id="KW-1185">Reference proteome</keyword>
<evidence type="ECO:0000313" key="3">
    <source>
        <dbReference type="Proteomes" id="UP000823561"/>
    </source>
</evidence>
<accession>A0AAV6FR51</accession>
<dbReference type="AlphaFoldDB" id="A0AAV6FR51"/>
<evidence type="ECO:0000256" key="1">
    <source>
        <dbReference type="SAM" id="MobiDB-lite"/>
    </source>
</evidence>
<feature type="region of interest" description="Disordered" evidence="1">
    <location>
        <begin position="221"/>
        <end position="244"/>
    </location>
</feature>
<dbReference type="EMBL" id="JADWDJ010000021">
    <property type="protein sequence ID" value="KAG5264197.1"/>
    <property type="molecule type" value="Genomic_DNA"/>
</dbReference>
<protein>
    <recommendedName>
        <fullName evidence="4">C2H2-type domain-containing protein</fullName>
    </recommendedName>
</protein>
<feature type="compositionally biased region" description="Low complexity" evidence="1">
    <location>
        <begin position="221"/>
        <end position="234"/>
    </location>
</feature>
<evidence type="ECO:0008006" key="4">
    <source>
        <dbReference type="Google" id="ProtNLM"/>
    </source>
</evidence>
<reference evidence="2" key="1">
    <citation type="submission" date="2020-10" db="EMBL/GenBank/DDBJ databases">
        <title>Chromosome-scale genome assembly of the Allis shad, Alosa alosa.</title>
        <authorList>
            <person name="Margot Z."/>
            <person name="Christophe K."/>
            <person name="Cabau C."/>
            <person name="Louis A."/>
            <person name="Berthelot C."/>
            <person name="Parey E."/>
            <person name="Roest Crollius H."/>
            <person name="Montfort J."/>
            <person name="Robinson-Rechavi M."/>
            <person name="Bucao C."/>
            <person name="Bouchez O."/>
            <person name="Gislard M."/>
            <person name="Lluch J."/>
            <person name="Milhes M."/>
            <person name="Lampietro C."/>
            <person name="Lopez Roques C."/>
            <person name="Donnadieu C."/>
            <person name="Braasch I."/>
            <person name="Desvignes T."/>
            <person name="Postlethwait J."/>
            <person name="Bobe J."/>
            <person name="Guiguen Y."/>
        </authorList>
    </citation>
    <scope>NUCLEOTIDE SEQUENCE</scope>
    <source>
        <strain evidence="2">M-15738</strain>
        <tissue evidence="2">Blood</tissue>
    </source>
</reference>